<dbReference type="PANTHER" id="PTHR33480">
    <property type="entry name" value="SET DOMAIN-CONTAINING PROTEIN-RELATED"/>
    <property type="match status" value="1"/>
</dbReference>
<accession>A0A653C1C1</accession>
<dbReference type="OrthoDB" id="6783964at2759"/>
<name>A0A653C1C1_CALMS</name>
<dbReference type="PANTHER" id="PTHR33480:SF1">
    <property type="entry name" value="TYR RECOMBINASE DOMAIN-CONTAINING PROTEIN"/>
    <property type="match status" value="1"/>
</dbReference>
<gene>
    <name evidence="2" type="ORF">CALMAC_LOCUS5422</name>
</gene>
<feature type="compositionally biased region" description="Basic residues" evidence="1">
    <location>
        <begin position="175"/>
        <end position="184"/>
    </location>
</feature>
<evidence type="ECO:0000313" key="3">
    <source>
        <dbReference type="Proteomes" id="UP000410492"/>
    </source>
</evidence>
<dbReference type="EMBL" id="CAACVG010006787">
    <property type="protein sequence ID" value="VEN41674.1"/>
    <property type="molecule type" value="Genomic_DNA"/>
</dbReference>
<feature type="region of interest" description="Disordered" evidence="1">
    <location>
        <begin position="108"/>
        <end position="184"/>
    </location>
</feature>
<protein>
    <submittedName>
        <fullName evidence="2">Uncharacterized protein</fullName>
    </submittedName>
</protein>
<feature type="non-terminal residue" evidence="2">
    <location>
        <position position="1"/>
    </location>
</feature>
<proteinExistence type="predicted"/>
<dbReference type="AlphaFoldDB" id="A0A653C1C1"/>
<reference evidence="2 3" key="1">
    <citation type="submission" date="2019-01" db="EMBL/GenBank/DDBJ databases">
        <authorList>
            <person name="Sayadi A."/>
        </authorList>
    </citation>
    <scope>NUCLEOTIDE SEQUENCE [LARGE SCALE GENOMIC DNA]</scope>
</reference>
<evidence type="ECO:0000313" key="2">
    <source>
        <dbReference type="EMBL" id="VEN41674.1"/>
    </source>
</evidence>
<keyword evidence="3" id="KW-1185">Reference proteome</keyword>
<organism evidence="2 3">
    <name type="scientific">Callosobruchus maculatus</name>
    <name type="common">Southern cowpea weevil</name>
    <name type="synonym">Pulse bruchid</name>
    <dbReference type="NCBI Taxonomy" id="64391"/>
    <lineage>
        <taxon>Eukaryota</taxon>
        <taxon>Metazoa</taxon>
        <taxon>Ecdysozoa</taxon>
        <taxon>Arthropoda</taxon>
        <taxon>Hexapoda</taxon>
        <taxon>Insecta</taxon>
        <taxon>Pterygota</taxon>
        <taxon>Neoptera</taxon>
        <taxon>Endopterygota</taxon>
        <taxon>Coleoptera</taxon>
        <taxon>Polyphaga</taxon>
        <taxon>Cucujiformia</taxon>
        <taxon>Chrysomeloidea</taxon>
        <taxon>Chrysomelidae</taxon>
        <taxon>Bruchinae</taxon>
        <taxon>Bruchini</taxon>
        <taxon>Callosobruchus</taxon>
    </lineage>
</organism>
<dbReference type="Proteomes" id="UP000410492">
    <property type="component" value="Unassembled WGS sequence"/>
</dbReference>
<evidence type="ECO:0000256" key="1">
    <source>
        <dbReference type="SAM" id="MobiDB-lite"/>
    </source>
</evidence>
<sequence>QLLTSCRLRKHIATVTQLLNLQTNEIDQLAKFMGHTSKTHESFYKLPQDIYQIAKVSKILQIMEKGNAANFKNRTLEEIDVDMDDIGSIEDGDEMENVDKIISLRNETVTKDSDEHEDLSSLPETTGERDIMRFSAAQASSREESNAEGSDIQPNLEQEGNMERSHDIQSINRNKPLKRGSRKRWSTIQKKLMKRRFSSNIKSKKVLRKEECEEFINAYKNDFEGVGWVRVKTYIYNEGRMASDKYLYHFSFYHHYLLRI</sequence>